<evidence type="ECO:0000313" key="1">
    <source>
        <dbReference type="EMBL" id="ADE29197.1"/>
    </source>
</evidence>
<sequence>MTRYTWDVTVPAGTPQSAAVVNTVEVDEAVIQDGLIFAPPGTAGLVFAEIRFGDLVVLPSANSSRRVLPGVADAAPLNFEAEGTPYELTLRVFAPDTDFPHTITARVDAVQPANAAETVNIREADIFSDTDVSDAFEGLDTVESE</sequence>
<protein>
    <submittedName>
        <fullName evidence="1">Uncharacterized protein</fullName>
    </submittedName>
</protein>
<organism evidence="1">
    <name type="scientific">uncultured virus</name>
    <dbReference type="NCBI Taxonomy" id="340016"/>
    <lineage>
        <taxon>Viruses</taxon>
        <taxon>environmental samples</taxon>
    </lineage>
</organism>
<reference evidence="1" key="1">
    <citation type="journal article" date="2010" name="Environ. Microbiol.">
        <title>The metavirome of a hypersaline environment.</title>
        <authorList>
            <person name="Santos F."/>
            <person name="Yarza P."/>
            <person name="Parro V."/>
            <person name="Briones C."/>
            <person name="Anton J."/>
        </authorList>
    </citation>
    <scope>NUCLEOTIDE SEQUENCE</scope>
</reference>
<accession>D5L2D8</accession>
<proteinExistence type="predicted"/>
<name>D5L2D8_9VIRU</name>
<dbReference type="EMBL" id="GU735182">
    <property type="protein sequence ID" value="ADE29197.1"/>
    <property type="molecule type" value="Genomic_DNA"/>
</dbReference>